<evidence type="ECO:0000313" key="2">
    <source>
        <dbReference type="EMBL" id="THG00301.1"/>
    </source>
</evidence>
<keyword evidence="3" id="KW-1185">Reference proteome</keyword>
<feature type="region of interest" description="Disordered" evidence="1">
    <location>
        <begin position="45"/>
        <end position="75"/>
    </location>
</feature>
<reference evidence="2 3" key="1">
    <citation type="journal article" date="2018" name="Proc. Natl. Acad. Sci. U.S.A.">
        <title>Draft genome sequence of Camellia sinensis var. sinensis provides insights into the evolution of the tea genome and tea quality.</title>
        <authorList>
            <person name="Wei C."/>
            <person name="Yang H."/>
            <person name="Wang S."/>
            <person name="Zhao J."/>
            <person name="Liu C."/>
            <person name="Gao L."/>
            <person name="Xia E."/>
            <person name="Lu Y."/>
            <person name="Tai Y."/>
            <person name="She G."/>
            <person name="Sun J."/>
            <person name="Cao H."/>
            <person name="Tong W."/>
            <person name="Gao Q."/>
            <person name="Li Y."/>
            <person name="Deng W."/>
            <person name="Jiang X."/>
            <person name="Wang W."/>
            <person name="Chen Q."/>
            <person name="Zhang S."/>
            <person name="Li H."/>
            <person name="Wu J."/>
            <person name="Wang P."/>
            <person name="Li P."/>
            <person name="Shi C."/>
            <person name="Zheng F."/>
            <person name="Jian J."/>
            <person name="Huang B."/>
            <person name="Shan D."/>
            <person name="Shi M."/>
            <person name="Fang C."/>
            <person name="Yue Y."/>
            <person name="Li F."/>
            <person name="Li D."/>
            <person name="Wei S."/>
            <person name="Han B."/>
            <person name="Jiang C."/>
            <person name="Yin Y."/>
            <person name="Xia T."/>
            <person name="Zhang Z."/>
            <person name="Bennetzen J.L."/>
            <person name="Zhao S."/>
            <person name="Wan X."/>
        </authorList>
    </citation>
    <scope>NUCLEOTIDE SEQUENCE [LARGE SCALE GENOMIC DNA]</scope>
    <source>
        <strain evidence="3">cv. Shuchazao</strain>
        <tissue evidence="2">Leaf</tissue>
    </source>
</reference>
<gene>
    <name evidence="2" type="ORF">TEA_014670</name>
</gene>
<organism evidence="2 3">
    <name type="scientific">Camellia sinensis var. sinensis</name>
    <name type="common">China tea</name>
    <dbReference type="NCBI Taxonomy" id="542762"/>
    <lineage>
        <taxon>Eukaryota</taxon>
        <taxon>Viridiplantae</taxon>
        <taxon>Streptophyta</taxon>
        <taxon>Embryophyta</taxon>
        <taxon>Tracheophyta</taxon>
        <taxon>Spermatophyta</taxon>
        <taxon>Magnoliopsida</taxon>
        <taxon>eudicotyledons</taxon>
        <taxon>Gunneridae</taxon>
        <taxon>Pentapetalae</taxon>
        <taxon>asterids</taxon>
        <taxon>Ericales</taxon>
        <taxon>Theaceae</taxon>
        <taxon>Camellia</taxon>
    </lineage>
</organism>
<sequence length="237" mass="25719">MSASHAILLSAIMQPGDGSSASNNRSNGSCNRQMATMKFLIRSREGTVSTVSHPSGRPASTDGNRRERRRRGSPDSIARLMIGLNLEAMRGVVTTVTVTPCCANNLAMSIMGMKWPGAIRGHSEVPNSTDGQMCLDAELNSKNYVNLDIENANPYPPCLVDMDIEKGNSETPKTNDEDVEKLKITGPLTLILPSTKRGDCGLTLEVETGILWLLVDTKSEEYNDNYDLAVIMDDEGV</sequence>
<comment type="caution">
    <text evidence="2">The sequence shown here is derived from an EMBL/GenBank/DDBJ whole genome shotgun (WGS) entry which is preliminary data.</text>
</comment>
<name>A0A4S4DCG6_CAMSN</name>
<evidence type="ECO:0000313" key="3">
    <source>
        <dbReference type="Proteomes" id="UP000306102"/>
    </source>
</evidence>
<accession>A0A4S4DCG6</accession>
<dbReference type="AlphaFoldDB" id="A0A4S4DCG6"/>
<protein>
    <submittedName>
        <fullName evidence="2">Uncharacterized protein</fullName>
    </submittedName>
</protein>
<dbReference type="Proteomes" id="UP000306102">
    <property type="component" value="Unassembled WGS sequence"/>
</dbReference>
<evidence type="ECO:0000256" key="1">
    <source>
        <dbReference type="SAM" id="MobiDB-lite"/>
    </source>
</evidence>
<proteinExistence type="predicted"/>
<dbReference type="EMBL" id="SDRB02011733">
    <property type="protein sequence ID" value="THG00301.1"/>
    <property type="molecule type" value="Genomic_DNA"/>
</dbReference>